<organism evidence="2 3">
    <name type="scientific">Streptodolium elevatio</name>
    <dbReference type="NCBI Taxonomy" id="3157996"/>
    <lineage>
        <taxon>Bacteria</taxon>
        <taxon>Bacillati</taxon>
        <taxon>Actinomycetota</taxon>
        <taxon>Actinomycetes</taxon>
        <taxon>Kitasatosporales</taxon>
        <taxon>Streptomycetaceae</taxon>
        <taxon>Streptodolium</taxon>
    </lineage>
</organism>
<sequence>MPHPHRFRRALAAVLLAAVPLALAGCGAGKKAETLEIRPDTPAASLGPLLIQNVVLLTGPLGGGGPLAVTGSIYNGGGAPDQIQRISVNELPLPAEITPAPNHPELRVLPKQTLQLGGPGNTTAVVPNAADLVRSGDTRRVTFTFAREGETTLWVPVLPARSYYAGYGPLAS</sequence>
<evidence type="ECO:0008006" key="4">
    <source>
        <dbReference type="Google" id="ProtNLM"/>
    </source>
</evidence>
<dbReference type="EMBL" id="JBEZFP010000030">
    <property type="protein sequence ID" value="MEU8134707.1"/>
    <property type="molecule type" value="Genomic_DNA"/>
</dbReference>
<accession>A0ABV3DHL4</accession>
<proteinExistence type="predicted"/>
<reference evidence="2 3" key="1">
    <citation type="submission" date="2024-06" db="EMBL/GenBank/DDBJ databases">
        <title>The Natural Products Discovery Center: Release of the First 8490 Sequenced Strains for Exploring Actinobacteria Biosynthetic Diversity.</title>
        <authorList>
            <person name="Kalkreuter E."/>
            <person name="Kautsar S.A."/>
            <person name="Yang D."/>
            <person name="Bader C.D."/>
            <person name="Teijaro C.N."/>
            <person name="Fluegel L."/>
            <person name="Davis C.M."/>
            <person name="Simpson J.R."/>
            <person name="Lauterbach L."/>
            <person name="Steele A.D."/>
            <person name="Gui C."/>
            <person name="Meng S."/>
            <person name="Li G."/>
            <person name="Viehrig K."/>
            <person name="Ye F."/>
            <person name="Su P."/>
            <person name="Kiefer A.F."/>
            <person name="Nichols A."/>
            <person name="Cepeda A.J."/>
            <person name="Yan W."/>
            <person name="Fan B."/>
            <person name="Jiang Y."/>
            <person name="Adhikari A."/>
            <person name="Zheng C.-J."/>
            <person name="Schuster L."/>
            <person name="Cowan T.M."/>
            <person name="Smanski M.J."/>
            <person name="Chevrette M.G."/>
            <person name="De Carvalho L.P.S."/>
            <person name="Shen B."/>
        </authorList>
    </citation>
    <scope>NUCLEOTIDE SEQUENCE [LARGE SCALE GENOMIC DNA]</scope>
    <source>
        <strain evidence="2 3">NPDC048946</strain>
    </source>
</reference>
<keyword evidence="1" id="KW-0732">Signal</keyword>
<evidence type="ECO:0000256" key="1">
    <source>
        <dbReference type="SAM" id="SignalP"/>
    </source>
</evidence>
<name>A0ABV3DHL4_9ACTN</name>
<evidence type="ECO:0000313" key="2">
    <source>
        <dbReference type="EMBL" id="MEU8134707.1"/>
    </source>
</evidence>
<feature type="chain" id="PRO_5047301358" description="Lipoprotein" evidence="1">
    <location>
        <begin position="25"/>
        <end position="172"/>
    </location>
</feature>
<keyword evidence="3" id="KW-1185">Reference proteome</keyword>
<comment type="caution">
    <text evidence="2">The sequence shown here is derived from an EMBL/GenBank/DDBJ whole genome shotgun (WGS) entry which is preliminary data.</text>
</comment>
<gene>
    <name evidence="2" type="ORF">AB0C36_14475</name>
</gene>
<evidence type="ECO:0000313" key="3">
    <source>
        <dbReference type="Proteomes" id="UP001551482"/>
    </source>
</evidence>
<feature type="signal peptide" evidence="1">
    <location>
        <begin position="1"/>
        <end position="24"/>
    </location>
</feature>
<dbReference type="PROSITE" id="PS51257">
    <property type="entry name" value="PROKAR_LIPOPROTEIN"/>
    <property type="match status" value="1"/>
</dbReference>
<dbReference type="RefSeq" id="WP_358353598.1">
    <property type="nucleotide sequence ID" value="NZ_JBEZFP010000030.1"/>
</dbReference>
<dbReference type="Proteomes" id="UP001551482">
    <property type="component" value="Unassembled WGS sequence"/>
</dbReference>
<protein>
    <recommendedName>
        <fullName evidence="4">Lipoprotein</fullName>
    </recommendedName>
</protein>